<dbReference type="GO" id="GO:0015074">
    <property type="term" value="P:DNA integration"/>
    <property type="evidence" value="ECO:0007669"/>
    <property type="project" value="UniProtKB-KW"/>
</dbReference>
<evidence type="ECO:0008006" key="10">
    <source>
        <dbReference type="Google" id="ProtNLM"/>
    </source>
</evidence>
<dbReference type="InterPro" id="IPR050090">
    <property type="entry name" value="Tyrosine_recombinase_XerCD"/>
</dbReference>
<evidence type="ECO:0000313" key="9">
    <source>
        <dbReference type="Proteomes" id="UP000177349"/>
    </source>
</evidence>
<evidence type="ECO:0000256" key="2">
    <source>
        <dbReference type="ARBA" id="ARBA00022908"/>
    </source>
</evidence>
<dbReference type="InterPro" id="IPR011010">
    <property type="entry name" value="DNA_brk_join_enz"/>
</dbReference>
<dbReference type="GO" id="GO:0003677">
    <property type="term" value="F:DNA binding"/>
    <property type="evidence" value="ECO:0007669"/>
    <property type="project" value="UniProtKB-UniRule"/>
</dbReference>
<comment type="caution">
    <text evidence="8">The sequence shown here is derived from an EMBL/GenBank/DDBJ whole genome shotgun (WGS) entry which is preliminary data.</text>
</comment>
<dbReference type="Pfam" id="PF13495">
    <property type="entry name" value="Phage_int_SAM_4"/>
    <property type="match status" value="1"/>
</dbReference>
<dbReference type="AlphaFoldDB" id="A0A1G2BSB1"/>
<comment type="similarity">
    <text evidence="1">Belongs to the 'phage' integrase family.</text>
</comment>
<dbReference type="Pfam" id="PF00589">
    <property type="entry name" value="Phage_integrase"/>
    <property type="match status" value="1"/>
</dbReference>
<dbReference type="GO" id="GO:0006310">
    <property type="term" value="P:DNA recombination"/>
    <property type="evidence" value="ECO:0007669"/>
    <property type="project" value="UniProtKB-KW"/>
</dbReference>
<organism evidence="8 9">
    <name type="scientific">Candidatus Komeilibacteria bacterium RIFCSPLOWO2_01_FULL_53_11</name>
    <dbReference type="NCBI Taxonomy" id="1798552"/>
    <lineage>
        <taxon>Bacteria</taxon>
        <taxon>Candidatus Komeiliibacteriota</taxon>
    </lineage>
</organism>
<keyword evidence="2" id="KW-0229">DNA integration</keyword>
<evidence type="ECO:0000256" key="1">
    <source>
        <dbReference type="ARBA" id="ARBA00008857"/>
    </source>
</evidence>
<dbReference type="InterPro" id="IPR013762">
    <property type="entry name" value="Integrase-like_cat_sf"/>
</dbReference>
<feature type="domain" description="Tyr recombinase" evidence="6">
    <location>
        <begin position="98"/>
        <end position="270"/>
    </location>
</feature>
<evidence type="ECO:0000256" key="3">
    <source>
        <dbReference type="ARBA" id="ARBA00023125"/>
    </source>
</evidence>
<dbReference type="PANTHER" id="PTHR30349">
    <property type="entry name" value="PHAGE INTEGRASE-RELATED"/>
    <property type="match status" value="1"/>
</dbReference>
<protein>
    <recommendedName>
        <fullName evidence="10">Integrase</fullName>
    </recommendedName>
</protein>
<dbReference type="Gene3D" id="1.10.443.10">
    <property type="entry name" value="Intergrase catalytic core"/>
    <property type="match status" value="1"/>
</dbReference>
<dbReference type="InterPro" id="IPR002104">
    <property type="entry name" value="Integrase_catalytic"/>
</dbReference>
<evidence type="ECO:0000313" key="8">
    <source>
        <dbReference type="EMBL" id="OGY91290.1"/>
    </source>
</evidence>
<dbReference type="SUPFAM" id="SSF56349">
    <property type="entry name" value="DNA breaking-rejoining enzymes"/>
    <property type="match status" value="1"/>
</dbReference>
<gene>
    <name evidence="8" type="ORF">A3B31_00810</name>
</gene>
<accession>A0A1G2BSB1</accession>
<keyword evidence="4" id="KW-0233">DNA recombination</keyword>
<keyword evidence="3 5" id="KW-0238">DNA-binding</keyword>
<evidence type="ECO:0000259" key="7">
    <source>
        <dbReference type="PROSITE" id="PS51900"/>
    </source>
</evidence>
<dbReference type="NCBIfam" id="NF040815">
    <property type="entry name" value="recomb_XerA_Arch"/>
    <property type="match status" value="1"/>
</dbReference>
<dbReference type="InterPro" id="IPR010998">
    <property type="entry name" value="Integrase_recombinase_N"/>
</dbReference>
<dbReference type="InterPro" id="IPR004107">
    <property type="entry name" value="Integrase_SAM-like_N"/>
</dbReference>
<dbReference type="PROSITE" id="PS51900">
    <property type="entry name" value="CB"/>
    <property type="match status" value="1"/>
</dbReference>
<dbReference type="PANTHER" id="PTHR30349:SF64">
    <property type="entry name" value="PROPHAGE INTEGRASE INTD-RELATED"/>
    <property type="match status" value="1"/>
</dbReference>
<dbReference type="Gene3D" id="1.10.150.130">
    <property type="match status" value="1"/>
</dbReference>
<reference evidence="8 9" key="1">
    <citation type="journal article" date="2016" name="Nat. Commun.">
        <title>Thousands of microbial genomes shed light on interconnected biogeochemical processes in an aquifer system.</title>
        <authorList>
            <person name="Anantharaman K."/>
            <person name="Brown C.T."/>
            <person name="Hug L.A."/>
            <person name="Sharon I."/>
            <person name="Castelle C.J."/>
            <person name="Probst A.J."/>
            <person name="Thomas B.C."/>
            <person name="Singh A."/>
            <person name="Wilkins M.J."/>
            <person name="Karaoz U."/>
            <person name="Brodie E.L."/>
            <person name="Williams K.H."/>
            <person name="Hubbard S.S."/>
            <person name="Banfield J.F."/>
        </authorList>
    </citation>
    <scope>NUCLEOTIDE SEQUENCE [LARGE SCALE GENOMIC DNA]</scope>
</reference>
<proteinExistence type="inferred from homology"/>
<evidence type="ECO:0000259" key="6">
    <source>
        <dbReference type="PROSITE" id="PS51898"/>
    </source>
</evidence>
<dbReference type="Proteomes" id="UP000177349">
    <property type="component" value="Unassembled WGS sequence"/>
</dbReference>
<dbReference type="EMBL" id="MHKN01000045">
    <property type="protein sequence ID" value="OGY91290.1"/>
    <property type="molecule type" value="Genomic_DNA"/>
</dbReference>
<sequence length="272" mass="30978">MPTNPLSSLAQELIIRGFSARTIKQYIAHNQHFLRFVGKSAREVGTEDIKNYLLYLRVQEGYSNTSLNNVISALKFYYAGILKRKLFYGIKRPKRERYLPVVLTRQEIVRILDGIQNRKHRLLIAVAYGAGLRVGEVVRLRVRDIDLETLTIHVRDAKGAKDRITIFPEKVAVEMRASMSGKEAGDYVFANMRGGALTSRTAQKIFEQAYVAAGVQKSATFHSLRHSFATHVLENGVDARYVQELLGHQSIRTTQHYMHVTNPQLRNIRSPL</sequence>
<dbReference type="PROSITE" id="PS51898">
    <property type="entry name" value="TYR_RECOMBINASE"/>
    <property type="match status" value="1"/>
</dbReference>
<feature type="domain" description="Core-binding (CB)" evidence="7">
    <location>
        <begin position="4"/>
        <end position="82"/>
    </location>
</feature>
<name>A0A1G2BSB1_9BACT</name>
<evidence type="ECO:0000256" key="4">
    <source>
        <dbReference type="ARBA" id="ARBA00023172"/>
    </source>
</evidence>
<evidence type="ECO:0000256" key="5">
    <source>
        <dbReference type="PROSITE-ProRule" id="PRU01248"/>
    </source>
</evidence>
<dbReference type="InterPro" id="IPR044068">
    <property type="entry name" value="CB"/>
</dbReference>